<organism evidence="5">
    <name type="scientific">Spongospora subterranea</name>
    <dbReference type="NCBI Taxonomy" id="70186"/>
    <lineage>
        <taxon>Eukaryota</taxon>
        <taxon>Sar</taxon>
        <taxon>Rhizaria</taxon>
        <taxon>Endomyxa</taxon>
        <taxon>Phytomyxea</taxon>
        <taxon>Plasmodiophorida</taxon>
        <taxon>Plasmodiophoridae</taxon>
        <taxon>Spongospora</taxon>
    </lineage>
</organism>
<keyword evidence="4" id="KW-0539">Nucleus</keyword>
<dbReference type="AlphaFoldDB" id="A0A0H5R1L8"/>
<sequence>CASLNKWGTLLAAGASSGEIIIWDFETRGIARRLQSDDDGASSPIVSVSWVPSGRCLLSCSDTGRIVQWDIMTRSVCVTAMLSSPILYGVQHPLDPIRCVVCIPATPPVLASLSLPTASAPSPVPFPALPDRPTASGRCALFAHHGRDIFIGWSLAAVTRHDPVSLSINARLLLPGSSPISMLALNRSSTMLVVSSHDRIRLCDADSLHVMKEFVDVVNRTPFRVACISSNDDYIAAGAFKKNSPHSVYIWNRLDGALLVLLDGTNLGIVSLQWHTSMPVLVAVTTGEQIVTWSKNVNENWSAFAPDFLELHENVFVDDETDRLSFTNMTNVNSDDPVDIMTMSDAILQEDDVFKYIPISPRSIN</sequence>
<dbReference type="SMART" id="SM00320">
    <property type="entry name" value="WD40"/>
    <property type="match status" value="4"/>
</dbReference>
<dbReference type="Gene3D" id="2.130.10.10">
    <property type="entry name" value="YVTN repeat-like/Quinoprotein amine dehydrogenase"/>
    <property type="match status" value="1"/>
</dbReference>
<accession>A0A0H5R1L8</accession>
<dbReference type="SUPFAM" id="SSF50978">
    <property type="entry name" value="WD40 repeat-like"/>
    <property type="match status" value="1"/>
</dbReference>
<dbReference type="EMBL" id="HACM01007399">
    <property type="protein sequence ID" value="CRZ07841.1"/>
    <property type="molecule type" value="Transcribed_RNA"/>
</dbReference>
<evidence type="ECO:0000313" key="5">
    <source>
        <dbReference type="EMBL" id="CRZ07841.1"/>
    </source>
</evidence>
<proteinExistence type="predicted"/>
<dbReference type="InterPro" id="IPR015943">
    <property type="entry name" value="WD40/YVTN_repeat-like_dom_sf"/>
</dbReference>
<feature type="non-terminal residue" evidence="5">
    <location>
        <position position="1"/>
    </location>
</feature>
<dbReference type="InterPro" id="IPR001680">
    <property type="entry name" value="WD40_rpt"/>
</dbReference>
<dbReference type="GO" id="GO:0048188">
    <property type="term" value="C:Set1C/COMPASS complex"/>
    <property type="evidence" value="ECO:0007669"/>
    <property type="project" value="InterPro"/>
</dbReference>
<comment type="subcellular location">
    <subcellularLocation>
        <location evidence="1">Nucleus</location>
    </subcellularLocation>
</comment>
<keyword evidence="2" id="KW-0853">WD repeat</keyword>
<protein>
    <submittedName>
        <fullName evidence="5">Uncharacterized protein</fullName>
    </submittedName>
</protein>
<dbReference type="InterPro" id="IPR036322">
    <property type="entry name" value="WD40_repeat_dom_sf"/>
</dbReference>
<evidence type="ECO:0000256" key="3">
    <source>
        <dbReference type="ARBA" id="ARBA00022737"/>
    </source>
</evidence>
<dbReference type="Pfam" id="PF00400">
    <property type="entry name" value="WD40"/>
    <property type="match status" value="1"/>
</dbReference>
<keyword evidence="3" id="KW-0677">Repeat</keyword>
<dbReference type="PANTHER" id="PTHR44040">
    <property type="entry name" value="RETINOBLASTOMA-BINDING PROTEIN 5"/>
    <property type="match status" value="1"/>
</dbReference>
<evidence type="ECO:0000256" key="4">
    <source>
        <dbReference type="ARBA" id="ARBA00023242"/>
    </source>
</evidence>
<reference evidence="5" key="1">
    <citation type="submission" date="2015-04" db="EMBL/GenBank/DDBJ databases">
        <title>The genome sequence of the plant pathogenic Rhizarian Plasmodiophora brassicae reveals insights in its biotrophic life cycle and the origin of chitin synthesis.</title>
        <authorList>
            <person name="Schwelm A."/>
            <person name="Fogelqvist J."/>
            <person name="Knaust A."/>
            <person name="Julke S."/>
            <person name="Lilja T."/>
            <person name="Dhandapani V."/>
            <person name="Bonilla-Rosso G."/>
            <person name="Karlsson M."/>
            <person name="Shevchenko A."/>
            <person name="Choi S.R."/>
            <person name="Kim H.G."/>
            <person name="Park J.Y."/>
            <person name="Lim Y.P."/>
            <person name="Ludwig-Muller J."/>
            <person name="Dixelius C."/>
        </authorList>
    </citation>
    <scope>NUCLEOTIDE SEQUENCE</scope>
    <source>
        <tissue evidence="5">Potato root galls</tissue>
    </source>
</reference>
<name>A0A0H5R1L8_9EUKA</name>
<evidence type="ECO:0000256" key="2">
    <source>
        <dbReference type="ARBA" id="ARBA00022574"/>
    </source>
</evidence>
<dbReference type="PANTHER" id="PTHR44040:SF1">
    <property type="entry name" value="RETINOBLASTOMA-BINDING PROTEIN 5"/>
    <property type="match status" value="1"/>
</dbReference>
<dbReference type="InterPro" id="IPR037850">
    <property type="entry name" value="RBBP5/Swd1"/>
</dbReference>
<evidence type="ECO:0000256" key="1">
    <source>
        <dbReference type="ARBA" id="ARBA00004123"/>
    </source>
</evidence>